<sequence length="244" mass="28645">MKDSHQLNESLKLANQGNEIERELLIQHYKPYVINVVSKICKRFVTWSDDETSIGLIALNKAIDTYKPNQGRTFLNYVYLIIKRDLVDYFKNEHKEKHLSFNHNPESESTLAEIETSMERHESQQKNEDIIEEILALNQQLVKFGIVFEELEQYTPTHKKTKKILLEIATALIKNQTCLESLYQKRRLPISELTKLVPYSSKTIERHRKYLITLVVIKLHPNWIHLSQLIDHEGKEGATYETSK</sequence>
<dbReference type="AlphaFoldDB" id="A0A3N5B9H5"/>
<proteinExistence type="inferred from homology"/>
<dbReference type="InterPro" id="IPR014284">
    <property type="entry name" value="RNA_pol_sigma-70_dom"/>
</dbReference>
<comment type="caution">
    <text evidence="8">The sequence shown here is derived from an EMBL/GenBank/DDBJ whole genome shotgun (WGS) entry which is preliminary data.</text>
</comment>
<comment type="similarity">
    <text evidence="6">Belongs to the sigma-70 factor family. SigI subfamily.</text>
</comment>
<evidence type="ECO:0000259" key="7">
    <source>
        <dbReference type="Pfam" id="PF04542"/>
    </source>
</evidence>
<evidence type="ECO:0000256" key="5">
    <source>
        <dbReference type="ARBA" id="ARBA00023163"/>
    </source>
</evidence>
<dbReference type="NCBIfam" id="TIGR02937">
    <property type="entry name" value="sigma70-ECF"/>
    <property type="match status" value="1"/>
</dbReference>
<gene>
    <name evidence="6" type="primary">sigI</name>
    <name evidence="8" type="ORF">EDC24_1313</name>
</gene>
<keyword evidence="1 6" id="KW-0963">Cytoplasm</keyword>
<dbReference type="Pfam" id="PF04542">
    <property type="entry name" value="Sigma70_r2"/>
    <property type="match status" value="1"/>
</dbReference>
<dbReference type="GO" id="GO:0005737">
    <property type="term" value="C:cytoplasm"/>
    <property type="evidence" value="ECO:0007669"/>
    <property type="project" value="UniProtKB-SubCell"/>
</dbReference>
<reference evidence="8 9" key="1">
    <citation type="submission" date="2018-11" db="EMBL/GenBank/DDBJ databases">
        <title>Genomic Encyclopedia of Type Strains, Phase IV (KMG-IV): sequencing the most valuable type-strain genomes for metagenomic binning, comparative biology and taxonomic classification.</title>
        <authorList>
            <person name="Goeker M."/>
        </authorList>
    </citation>
    <scope>NUCLEOTIDE SEQUENCE [LARGE SCALE GENOMIC DNA]</scope>
    <source>
        <strain evidence="8 9">DSM 18090</strain>
    </source>
</reference>
<evidence type="ECO:0000313" key="8">
    <source>
        <dbReference type="EMBL" id="RPF54124.1"/>
    </source>
</evidence>
<dbReference type="InterPro" id="IPR013325">
    <property type="entry name" value="RNA_pol_sigma_r2"/>
</dbReference>
<comment type="activity regulation">
    <text evidence="6">Negatively regulated by the anti-sigma-I factor RsgI.</text>
</comment>
<dbReference type="RefSeq" id="WP_124220866.1">
    <property type="nucleotide sequence ID" value="NZ_RKRF01000008.1"/>
</dbReference>
<dbReference type="EMBL" id="RKRF01000008">
    <property type="protein sequence ID" value="RPF54124.1"/>
    <property type="molecule type" value="Genomic_DNA"/>
</dbReference>
<comment type="function">
    <text evidence="6">Sigma factors are initiation factors that promote the attachment of RNA polymerase to specific initiation sites and are then released.</text>
</comment>
<accession>A0A3N5B9H5</accession>
<dbReference type="GO" id="GO:0006352">
    <property type="term" value="P:DNA-templated transcription initiation"/>
    <property type="evidence" value="ECO:0007669"/>
    <property type="project" value="UniProtKB-UniRule"/>
</dbReference>
<dbReference type="PIRSF" id="PIRSF038953">
    <property type="entry name" value="SigI"/>
    <property type="match status" value="1"/>
</dbReference>
<dbReference type="InterPro" id="IPR014244">
    <property type="entry name" value="RNA_pol_sigma-I"/>
</dbReference>
<dbReference type="GO" id="GO:0016987">
    <property type="term" value="F:sigma factor activity"/>
    <property type="evidence" value="ECO:0007669"/>
    <property type="project" value="UniProtKB-UniRule"/>
</dbReference>
<dbReference type="Proteomes" id="UP000276443">
    <property type="component" value="Unassembled WGS sequence"/>
</dbReference>
<dbReference type="HAMAP" id="MF_02064">
    <property type="entry name" value="Sigma70_SigI"/>
    <property type="match status" value="1"/>
</dbReference>
<feature type="short sequence motif" description="Polymerase core binding" evidence="6">
    <location>
        <begin position="50"/>
        <end position="63"/>
    </location>
</feature>
<dbReference type="OrthoDB" id="3190733at2"/>
<evidence type="ECO:0000256" key="3">
    <source>
        <dbReference type="ARBA" id="ARBA00023082"/>
    </source>
</evidence>
<keyword evidence="5 6" id="KW-0804">Transcription</keyword>
<evidence type="ECO:0000256" key="2">
    <source>
        <dbReference type="ARBA" id="ARBA00023015"/>
    </source>
</evidence>
<keyword evidence="4 6" id="KW-0238">DNA-binding</keyword>
<dbReference type="InterPro" id="IPR007627">
    <property type="entry name" value="RNA_pol_sigma70_r2"/>
</dbReference>
<keyword evidence="3 6" id="KW-0731">Sigma factor</keyword>
<comment type="subunit">
    <text evidence="6">Interacts with RsgI.</text>
</comment>
<name>A0A3N5B9H5_9BACI</name>
<dbReference type="Gene3D" id="1.10.1740.10">
    <property type="match status" value="1"/>
</dbReference>
<comment type="subcellular location">
    <subcellularLocation>
        <location evidence="6">Cytoplasm</location>
    </subcellularLocation>
</comment>
<evidence type="ECO:0000256" key="1">
    <source>
        <dbReference type="ARBA" id="ARBA00022490"/>
    </source>
</evidence>
<evidence type="ECO:0000256" key="6">
    <source>
        <dbReference type="HAMAP-Rule" id="MF_02064"/>
    </source>
</evidence>
<evidence type="ECO:0000313" key="9">
    <source>
        <dbReference type="Proteomes" id="UP000276443"/>
    </source>
</evidence>
<keyword evidence="2 6" id="KW-0805">Transcription regulation</keyword>
<organism evidence="8 9">
    <name type="scientific">Aquisalibacillus elongatus</name>
    <dbReference type="NCBI Taxonomy" id="485577"/>
    <lineage>
        <taxon>Bacteria</taxon>
        <taxon>Bacillati</taxon>
        <taxon>Bacillota</taxon>
        <taxon>Bacilli</taxon>
        <taxon>Bacillales</taxon>
        <taxon>Bacillaceae</taxon>
        <taxon>Aquisalibacillus</taxon>
    </lineage>
</organism>
<keyword evidence="6" id="KW-0346">Stress response</keyword>
<keyword evidence="9" id="KW-1185">Reference proteome</keyword>
<dbReference type="SUPFAM" id="SSF88946">
    <property type="entry name" value="Sigma2 domain of RNA polymerase sigma factors"/>
    <property type="match status" value="1"/>
</dbReference>
<feature type="domain" description="RNA polymerase sigma-70 region 2" evidence="7">
    <location>
        <begin position="25"/>
        <end position="93"/>
    </location>
</feature>
<feature type="DNA-binding region" description="H-T-H motif" evidence="6">
    <location>
        <begin position="190"/>
        <end position="209"/>
    </location>
</feature>
<evidence type="ECO:0000256" key="4">
    <source>
        <dbReference type="ARBA" id="ARBA00023125"/>
    </source>
</evidence>
<protein>
    <recommendedName>
        <fullName evidence="6">RNA polymerase sigma factor SigI</fullName>
    </recommendedName>
</protein>
<dbReference type="GO" id="GO:0003677">
    <property type="term" value="F:DNA binding"/>
    <property type="evidence" value="ECO:0007669"/>
    <property type="project" value="UniProtKB-UniRule"/>
</dbReference>
<dbReference type="NCBIfam" id="TIGR02895">
    <property type="entry name" value="spore_sigI"/>
    <property type="match status" value="1"/>
</dbReference>